<dbReference type="Proteomes" id="UP000299102">
    <property type="component" value="Unassembled WGS sequence"/>
</dbReference>
<sequence>MISNTAPAQTDTTPQERAPTPVVYGSVSTKSVADMYVSAQLTIGSGALEEGTGIARECLPGLVPDSSIISGGDKLPYLGIGNSKLDCGDQVHHPPCLDSPKGETSTEEVCFDTTNVCGGMDDKIDDVCELMKDRRLYILCVNEAKRSSSGAIKHRSFDTYWFGVDQSQRGCCCVGFILLE</sequence>
<dbReference type="OrthoDB" id="418748at2759"/>
<gene>
    <name evidence="2" type="ORF">EVAR_35482_1</name>
</gene>
<evidence type="ECO:0000256" key="1">
    <source>
        <dbReference type="SAM" id="MobiDB-lite"/>
    </source>
</evidence>
<dbReference type="AlphaFoldDB" id="A0A4C1XK56"/>
<evidence type="ECO:0000313" key="3">
    <source>
        <dbReference type="Proteomes" id="UP000299102"/>
    </source>
</evidence>
<reference evidence="2 3" key="1">
    <citation type="journal article" date="2019" name="Commun. Biol.">
        <title>The bagworm genome reveals a unique fibroin gene that provides high tensile strength.</title>
        <authorList>
            <person name="Kono N."/>
            <person name="Nakamura H."/>
            <person name="Ohtoshi R."/>
            <person name="Tomita M."/>
            <person name="Numata K."/>
            <person name="Arakawa K."/>
        </authorList>
    </citation>
    <scope>NUCLEOTIDE SEQUENCE [LARGE SCALE GENOMIC DNA]</scope>
</reference>
<comment type="caution">
    <text evidence="2">The sequence shown here is derived from an EMBL/GenBank/DDBJ whole genome shotgun (WGS) entry which is preliminary data.</text>
</comment>
<evidence type="ECO:0000313" key="2">
    <source>
        <dbReference type="EMBL" id="GBP64161.1"/>
    </source>
</evidence>
<feature type="compositionally biased region" description="Polar residues" evidence="1">
    <location>
        <begin position="1"/>
        <end position="15"/>
    </location>
</feature>
<organism evidence="2 3">
    <name type="scientific">Eumeta variegata</name>
    <name type="common">Bagworm moth</name>
    <name type="synonym">Eumeta japonica</name>
    <dbReference type="NCBI Taxonomy" id="151549"/>
    <lineage>
        <taxon>Eukaryota</taxon>
        <taxon>Metazoa</taxon>
        <taxon>Ecdysozoa</taxon>
        <taxon>Arthropoda</taxon>
        <taxon>Hexapoda</taxon>
        <taxon>Insecta</taxon>
        <taxon>Pterygota</taxon>
        <taxon>Neoptera</taxon>
        <taxon>Endopterygota</taxon>
        <taxon>Lepidoptera</taxon>
        <taxon>Glossata</taxon>
        <taxon>Ditrysia</taxon>
        <taxon>Tineoidea</taxon>
        <taxon>Psychidae</taxon>
        <taxon>Oiketicinae</taxon>
        <taxon>Eumeta</taxon>
    </lineage>
</organism>
<name>A0A4C1XK56_EUMVA</name>
<protein>
    <submittedName>
        <fullName evidence="2">Uncharacterized protein</fullName>
    </submittedName>
</protein>
<feature type="region of interest" description="Disordered" evidence="1">
    <location>
        <begin position="1"/>
        <end position="20"/>
    </location>
</feature>
<keyword evidence="3" id="KW-1185">Reference proteome</keyword>
<dbReference type="EMBL" id="BGZK01000889">
    <property type="protein sequence ID" value="GBP64161.1"/>
    <property type="molecule type" value="Genomic_DNA"/>
</dbReference>
<proteinExistence type="predicted"/>
<accession>A0A4C1XK56</accession>